<dbReference type="eggNOG" id="COG0510">
    <property type="taxonomic scope" value="Bacteria"/>
</dbReference>
<dbReference type="InterPro" id="IPR011009">
    <property type="entry name" value="Kinase-like_dom_sf"/>
</dbReference>
<dbReference type="AlphaFoldDB" id="B2SZB5"/>
<dbReference type="EMBL" id="CP001052">
    <property type="protein sequence ID" value="ACD14494.1"/>
    <property type="molecule type" value="Genomic_DNA"/>
</dbReference>
<feature type="domain" description="Aminoglycoside phosphotransferase" evidence="1">
    <location>
        <begin position="86"/>
        <end position="262"/>
    </location>
</feature>
<dbReference type="KEGG" id="bpy:Bphyt_0044"/>
<sequence>MKTSSEQARLIEALADTDLTALEYSCSGLGGVASPMRLRTEWAGFLVQTGDGEKRYAKVLYDDMRPLIDVEQTVLASRAAALTGVTPALYLADVERGVLLFDALPDDAWRWARVDDLTAPDRLERLWDLKRKVHCGPDPGFHRSFVADIARLRALCDRDAVVLPSGHEWLDECVEMASSALESGRDTTPVPLHGDGAASNVMVGPDDTLALVDFDRGGTGDAWYDVAVVLNELYQFEPQWRDGIRFWSGQCEEADYARCRLYAFVDDWYWTLWGLWLGTTSSRRLEFTKLSQWTLQRCRQTIRDPRFEGWLRAFKG</sequence>
<protein>
    <submittedName>
        <fullName evidence="2">Aminoglycoside phosphotransferase</fullName>
    </submittedName>
</protein>
<dbReference type="STRING" id="398527.Bphyt_0044"/>
<evidence type="ECO:0000259" key="1">
    <source>
        <dbReference type="Pfam" id="PF01636"/>
    </source>
</evidence>
<dbReference type="RefSeq" id="WP_012431153.1">
    <property type="nucleotide sequence ID" value="NC_010681.1"/>
</dbReference>
<name>B2SZB5_PARPJ</name>
<dbReference type="OrthoDB" id="179763at2"/>
<dbReference type="HOGENOM" id="CLU_055115_0_0_4"/>
<keyword evidence="2" id="KW-0808">Transferase</keyword>
<dbReference type="GO" id="GO:0016740">
    <property type="term" value="F:transferase activity"/>
    <property type="evidence" value="ECO:0007669"/>
    <property type="project" value="UniProtKB-KW"/>
</dbReference>
<evidence type="ECO:0000313" key="3">
    <source>
        <dbReference type="Proteomes" id="UP000001739"/>
    </source>
</evidence>
<accession>B2SZB5</accession>
<dbReference type="Pfam" id="PF01636">
    <property type="entry name" value="APH"/>
    <property type="match status" value="1"/>
</dbReference>
<dbReference type="InterPro" id="IPR002575">
    <property type="entry name" value="Aminoglycoside_PTrfase"/>
</dbReference>
<dbReference type="Proteomes" id="UP000001739">
    <property type="component" value="Chromosome 1"/>
</dbReference>
<evidence type="ECO:0000313" key="2">
    <source>
        <dbReference type="EMBL" id="ACD14494.1"/>
    </source>
</evidence>
<dbReference type="SUPFAM" id="SSF56112">
    <property type="entry name" value="Protein kinase-like (PK-like)"/>
    <property type="match status" value="1"/>
</dbReference>
<organism evidence="2 3">
    <name type="scientific">Paraburkholderia phytofirmans (strain DSM 17436 / LMG 22146 / PsJN)</name>
    <name type="common">Burkholderia phytofirmans</name>
    <dbReference type="NCBI Taxonomy" id="398527"/>
    <lineage>
        <taxon>Bacteria</taxon>
        <taxon>Pseudomonadati</taxon>
        <taxon>Pseudomonadota</taxon>
        <taxon>Betaproteobacteria</taxon>
        <taxon>Burkholderiales</taxon>
        <taxon>Burkholderiaceae</taxon>
        <taxon>Paraburkholderia</taxon>
    </lineage>
</organism>
<proteinExistence type="predicted"/>
<dbReference type="Gene3D" id="3.90.1200.10">
    <property type="match status" value="1"/>
</dbReference>
<reference evidence="2 3" key="1">
    <citation type="journal article" date="2011" name="J. Bacteriol.">
        <title>Complete genome sequence of the plant growth-promoting endophyte Burkholderia phytofirmans strain PsJN.</title>
        <authorList>
            <person name="Weilharter A."/>
            <person name="Mitter B."/>
            <person name="Shin M.V."/>
            <person name="Chain P.S."/>
            <person name="Nowak J."/>
            <person name="Sessitsch A."/>
        </authorList>
    </citation>
    <scope>NUCLEOTIDE SEQUENCE [LARGE SCALE GENOMIC DNA]</scope>
    <source>
        <strain evidence="3">DSM 17436 / LMG 22146 / PsJN</strain>
    </source>
</reference>
<gene>
    <name evidence="2" type="ordered locus">Bphyt_0044</name>
</gene>